<evidence type="ECO:0000313" key="4">
    <source>
        <dbReference type="EMBL" id="KAG6493105.1"/>
    </source>
</evidence>
<comment type="similarity">
    <text evidence="1">Belongs to the 'GDSL' lipolytic enzyme family.</text>
</comment>
<keyword evidence="3" id="KW-0732">Signal</keyword>
<dbReference type="EMBL" id="JACMSC010000013">
    <property type="protein sequence ID" value="KAG6493105.1"/>
    <property type="molecule type" value="Genomic_DNA"/>
</dbReference>
<dbReference type="Pfam" id="PF00657">
    <property type="entry name" value="Lipase_GDSL"/>
    <property type="match status" value="1"/>
</dbReference>
<evidence type="ECO:0000256" key="3">
    <source>
        <dbReference type="SAM" id="SignalP"/>
    </source>
</evidence>
<organism evidence="4 5">
    <name type="scientific">Zingiber officinale</name>
    <name type="common">Ginger</name>
    <name type="synonym">Amomum zingiber</name>
    <dbReference type="NCBI Taxonomy" id="94328"/>
    <lineage>
        <taxon>Eukaryota</taxon>
        <taxon>Viridiplantae</taxon>
        <taxon>Streptophyta</taxon>
        <taxon>Embryophyta</taxon>
        <taxon>Tracheophyta</taxon>
        <taxon>Spermatophyta</taxon>
        <taxon>Magnoliopsida</taxon>
        <taxon>Liliopsida</taxon>
        <taxon>Zingiberales</taxon>
        <taxon>Zingiberaceae</taxon>
        <taxon>Zingiber</taxon>
    </lineage>
</organism>
<dbReference type="PANTHER" id="PTHR22835">
    <property type="entry name" value="ZINC FINGER FYVE DOMAIN CONTAINING PROTEIN"/>
    <property type="match status" value="1"/>
</dbReference>
<sequence>MAVSLSLRLFALAYLHAQLASGCYTSIFSFGDSLADTGNLLLSTGSNGTRVGRLPYGETFFHSPTGRFSDGRLMIDFIGCAAFMSDALFLVGEIGGNDYNHPFSAGRSLTEITAMVPDVVRAITSAVDELIGMGVRTMVVPGNFPIGCSAAYLSRFQNEKRDSYDPRTGCIKWLNAFAEYHNRLLEEELRRRRRRHPDVIISYADYYQAAMEIYASPQDHGFGESPLAACCGSGGGDYNLNSTAGCGEEGSSVCSDPSRQISWDGLHLTEAAYKVIAGGLLGRHIMPSISRVCPELNWTVLDNGDGYISSS</sequence>
<dbReference type="AlphaFoldDB" id="A0A8J5G788"/>
<keyword evidence="5" id="KW-1185">Reference proteome</keyword>
<evidence type="ECO:0000256" key="1">
    <source>
        <dbReference type="ARBA" id="ARBA00008668"/>
    </source>
</evidence>
<dbReference type="InterPro" id="IPR036514">
    <property type="entry name" value="SGNH_hydro_sf"/>
</dbReference>
<dbReference type="Gene3D" id="3.40.50.1110">
    <property type="entry name" value="SGNH hydrolase"/>
    <property type="match status" value="2"/>
</dbReference>
<dbReference type="Proteomes" id="UP000734854">
    <property type="component" value="Unassembled WGS sequence"/>
</dbReference>
<protein>
    <recommendedName>
        <fullName evidence="6">GDSL esterase/lipase</fullName>
    </recommendedName>
</protein>
<reference evidence="4 5" key="1">
    <citation type="submission" date="2020-08" db="EMBL/GenBank/DDBJ databases">
        <title>Plant Genome Project.</title>
        <authorList>
            <person name="Zhang R.-G."/>
        </authorList>
    </citation>
    <scope>NUCLEOTIDE SEQUENCE [LARGE SCALE GENOMIC DNA]</scope>
    <source>
        <tissue evidence="4">Rhizome</tissue>
    </source>
</reference>
<dbReference type="InterPro" id="IPR001087">
    <property type="entry name" value="GDSL"/>
</dbReference>
<feature type="chain" id="PRO_5035256742" description="GDSL esterase/lipase" evidence="3">
    <location>
        <begin position="23"/>
        <end position="311"/>
    </location>
</feature>
<feature type="signal peptide" evidence="3">
    <location>
        <begin position="1"/>
        <end position="22"/>
    </location>
</feature>
<comment type="caution">
    <text evidence="4">The sequence shown here is derived from an EMBL/GenBank/DDBJ whole genome shotgun (WGS) entry which is preliminary data.</text>
</comment>
<dbReference type="PANTHER" id="PTHR22835:SF663">
    <property type="entry name" value="LIPASE-LIKE"/>
    <property type="match status" value="1"/>
</dbReference>
<evidence type="ECO:0008006" key="6">
    <source>
        <dbReference type="Google" id="ProtNLM"/>
    </source>
</evidence>
<evidence type="ECO:0000256" key="2">
    <source>
        <dbReference type="ARBA" id="ARBA00023180"/>
    </source>
</evidence>
<evidence type="ECO:0000313" key="5">
    <source>
        <dbReference type="Proteomes" id="UP000734854"/>
    </source>
</evidence>
<gene>
    <name evidence="4" type="ORF">ZIOFF_048082</name>
</gene>
<dbReference type="SUPFAM" id="SSF52266">
    <property type="entry name" value="SGNH hydrolase"/>
    <property type="match status" value="1"/>
</dbReference>
<name>A0A8J5G788_ZINOF</name>
<accession>A0A8J5G788</accession>
<keyword evidence="2" id="KW-0325">Glycoprotein</keyword>
<dbReference type="GO" id="GO:0016788">
    <property type="term" value="F:hydrolase activity, acting on ester bonds"/>
    <property type="evidence" value="ECO:0007669"/>
    <property type="project" value="InterPro"/>
</dbReference>
<proteinExistence type="inferred from homology"/>